<dbReference type="PANTHER" id="PTHR43080:SF2">
    <property type="entry name" value="CBS DOMAIN-CONTAINING PROTEIN"/>
    <property type="match status" value="1"/>
</dbReference>
<dbReference type="Pfam" id="PF00571">
    <property type="entry name" value="CBS"/>
    <property type="match status" value="2"/>
</dbReference>
<dbReference type="SMART" id="SM00116">
    <property type="entry name" value="CBS"/>
    <property type="match status" value="2"/>
</dbReference>
<dbReference type="PROSITE" id="PS51371">
    <property type="entry name" value="CBS"/>
    <property type="match status" value="2"/>
</dbReference>
<dbReference type="EMBL" id="CP029289">
    <property type="protein sequence ID" value="AWR93837.1"/>
    <property type="molecule type" value="Genomic_DNA"/>
</dbReference>
<gene>
    <name evidence="4" type="ORF">DFR85_03610</name>
</gene>
<dbReference type="SUPFAM" id="SSF54631">
    <property type="entry name" value="CBS-domain pair"/>
    <property type="match status" value="1"/>
</dbReference>
<keyword evidence="1 2" id="KW-0129">CBS domain</keyword>
<dbReference type="CDD" id="cd02205">
    <property type="entry name" value="CBS_pair_SF"/>
    <property type="match status" value="1"/>
</dbReference>
<organism evidence="4 5">
    <name type="scientific">Acidianus brierleyi</name>
    <dbReference type="NCBI Taxonomy" id="41673"/>
    <lineage>
        <taxon>Archaea</taxon>
        <taxon>Thermoproteota</taxon>
        <taxon>Thermoprotei</taxon>
        <taxon>Sulfolobales</taxon>
        <taxon>Sulfolobaceae</taxon>
        <taxon>Acidianus</taxon>
    </lineage>
</organism>
<reference evidence="4 5" key="1">
    <citation type="submission" date="2018-05" db="EMBL/GenBank/DDBJ databases">
        <title>Complete Genome Sequences of Extremely Thermoacidophilic, Metal-Mobilizing Type-Strain Members of the Archaeal Family Sulfolobaceae: Acidianus brierleyi DSM-1651T, Acidianus sulfidivorans DSM-18786T, Metallosphaera hakonensis DSM-7519T, and Metallosphaera prunae DSM-10039T.</title>
        <authorList>
            <person name="Counts J.A."/>
            <person name="Kelly R.M."/>
        </authorList>
    </citation>
    <scope>NUCLEOTIDE SEQUENCE [LARGE SCALE GENOMIC DNA]</scope>
    <source>
        <strain evidence="4 5">DSM 1651</strain>
    </source>
</reference>
<evidence type="ECO:0000256" key="1">
    <source>
        <dbReference type="ARBA" id="ARBA00023122"/>
    </source>
</evidence>
<dbReference type="GeneID" id="36831212"/>
<dbReference type="AlphaFoldDB" id="A0A2U9ICU7"/>
<protein>
    <recommendedName>
        <fullName evidence="3">CBS domain-containing protein</fullName>
    </recommendedName>
</protein>
<dbReference type="RefSeq" id="WP_110269721.1">
    <property type="nucleotide sequence ID" value="NZ_CP029289.2"/>
</dbReference>
<sequence length="130" mass="14510">MSLKSKMDYKDVITLNENLTLNDALNEMNNSGINVLIVTNKHGKPIGLVTKEDIIKARSNGISMSEHIDSIMRKTIITITGKEDPLELLNLMIRNNLDYLVVVNDKGIVNGIISINDIFKTVKKMAKVND</sequence>
<proteinExistence type="predicted"/>
<evidence type="ECO:0000256" key="2">
    <source>
        <dbReference type="PROSITE-ProRule" id="PRU00703"/>
    </source>
</evidence>
<dbReference type="PANTHER" id="PTHR43080">
    <property type="entry name" value="CBS DOMAIN-CONTAINING PROTEIN CBSX3, MITOCHONDRIAL"/>
    <property type="match status" value="1"/>
</dbReference>
<dbReference type="InterPro" id="IPR051257">
    <property type="entry name" value="Diverse_CBS-Domain"/>
</dbReference>
<keyword evidence="5" id="KW-1185">Reference proteome</keyword>
<dbReference type="Proteomes" id="UP000248044">
    <property type="component" value="Chromosome"/>
</dbReference>
<evidence type="ECO:0000259" key="3">
    <source>
        <dbReference type="PROSITE" id="PS51371"/>
    </source>
</evidence>
<feature type="domain" description="CBS" evidence="3">
    <location>
        <begin position="72"/>
        <end position="128"/>
    </location>
</feature>
<evidence type="ECO:0000313" key="4">
    <source>
        <dbReference type="EMBL" id="AWR93837.1"/>
    </source>
</evidence>
<dbReference type="InterPro" id="IPR046342">
    <property type="entry name" value="CBS_dom_sf"/>
</dbReference>
<dbReference type="InterPro" id="IPR000644">
    <property type="entry name" value="CBS_dom"/>
</dbReference>
<dbReference type="Gene3D" id="3.10.580.10">
    <property type="entry name" value="CBS-domain"/>
    <property type="match status" value="1"/>
</dbReference>
<feature type="domain" description="CBS" evidence="3">
    <location>
        <begin position="7"/>
        <end position="64"/>
    </location>
</feature>
<accession>A0A2U9ICU7</accession>
<evidence type="ECO:0000313" key="5">
    <source>
        <dbReference type="Proteomes" id="UP000248044"/>
    </source>
</evidence>
<dbReference type="OrthoDB" id="42807at2157"/>
<name>A0A2U9ICU7_9CREN</name>
<dbReference type="KEGG" id="abri:DFR85_03610"/>